<dbReference type="AlphaFoldDB" id="A0A2K4ZR58"/>
<feature type="domain" description="Transposase IS204/IS1001/IS1096/IS1165 zinc-finger" evidence="2">
    <location>
        <begin position="40"/>
        <end position="81"/>
    </location>
</feature>
<evidence type="ECO:0000259" key="1">
    <source>
        <dbReference type="Pfam" id="PF01610"/>
    </source>
</evidence>
<evidence type="ECO:0000313" key="3">
    <source>
        <dbReference type="EMBL" id="SOY32948.1"/>
    </source>
</evidence>
<evidence type="ECO:0000313" key="4">
    <source>
        <dbReference type="Proteomes" id="UP000236311"/>
    </source>
</evidence>
<dbReference type="PANTHER" id="PTHR33498">
    <property type="entry name" value="TRANSPOSASE FOR INSERTION SEQUENCE ELEMENT IS1557"/>
    <property type="match status" value="1"/>
</dbReference>
<keyword evidence="4" id="KW-1185">Reference proteome</keyword>
<dbReference type="EMBL" id="OFSM01000111">
    <property type="protein sequence ID" value="SOY32948.1"/>
    <property type="molecule type" value="Genomic_DNA"/>
</dbReference>
<dbReference type="Pfam" id="PF01610">
    <property type="entry name" value="DDE_Tnp_ISL3"/>
    <property type="match status" value="1"/>
</dbReference>
<gene>
    <name evidence="3" type="ORF">AMURIS_05716</name>
</gene>
<sequence length="326" mass="36874">MKYSPSSDNSLLYGKNQFIYRTEETDDRIDIFLKSSVHSCKCPLCGTRSSDLHATYERTLQDVPIRCKPTYVHVNVFKYDCVNTECRQKVFMEPLSFASASQVRTDSLNALVLAMAMFMSNEGASTVLSLMGVAISNDTIQRLYDRIEFKDDPDVEAVGIDDVAMRKGQKYATAIYDLKDHHMIALLEGRDGAPLKEWLKGHKKIRLVARDRASAYASAISEVLPECTQVADRFHLMQNLLDKMKDIFKNEIPATIFIKDGAVLDKAPEKEVREKGFDGNLLDGISYDNSPPVDEDGAEIEFKSKKRNLNSKQYKKNACNREKNSN</sequence>
<dbReference type="NCBIfam" id="NF033550">
    <property type="entry name" value="transpos_ISL3"/>
    <property type="match status" value="1"/>
</dbReference>
<proteinExistence type="predicted"/>
<dbReference type="RefSeq" id="WP_103242805.1">
    <property type="nucleotide sequence ID" value="NZ_JANJZD010000091.1"/>
</dbReference>
<dbReference type="InterPro" id="IPR029261">
    <property type="entry name" value="Transposase_Znf"/>
</dbReference>
<reference evidence="3 4" key="1">
    <citation type="submission" date="2018-01" db="EMBL/GenBank/DDBJ databases">
        <authorList>
            <person name="Gaut B.S."/>
            <person name="Morton B.R."/>
            <person name="Clegg M.T."/>
            <person name="Duvall M.R."/>
        </authorList>
    </citation>
    <scope>NUCLEOTIDE SEQUENCE [LARGE SCALE GENOMIC DNA]</scope>
    <source>
        <strain evidence="3">GP69</strain>
    </source>
</reference>
<organism evidence="3 4">
    <name type="scientific">Acetatifactor muris</name>
    <dbReference type="NCBI Taxonomy" id="879566"/>
    <lineage>
        <taxon>Bacteria</taxon>
        <taxon>Bacillati</taxon>
        <taxon>Bacillota</taxon>
        <taxon>Clostridia</taxon>
        <taxon>Lachnospirales</taxon>
        <taxon>Lachnospiraceae</taxon>
        <taxon>Acetatifactor</taxon>
    </lineage>
</organism>
<accession>A0A2K4ZR58</accession>
<feature type="domain" description="Transposase IS204/IS1001/IS1096/IS1165 DDE" evidence="1">
    <location>
        <begin position="158"/>
        <end position="251"/>
    </location>
</feature>
<dbReference type="PANTHER" id="PTHR33498:SF1">
    <property type="entry name" value="TRANSPOSASE FOR INSERTION SEQUENCE ELEMENT IS1557"/>
    <property type="match status" value="1"/>
</dbReference>
<dbReference type="Pfam" id="PF14690">
    <property type="entry name" value="Zn_ribbon_ISL3"/>
    <property type="match status" value="1"/>
</dbReference>
<protein>
    <submittedName>
        <fullName evidence="3">Transposase</fullName>
    </submittedName>
</protein>
<dbReference type="Proteomes" id="UP000236311">
    <property type="component" value="Unassembled WGS sequence"/>
</dbReference>
<dbReference type="OrthoDB" id="287363at2"/>
<evidence type="ECO:0000259" key="2">
    <source>
        <dbReference type="Pfam" id="PF14690"/>
    </source>
</evidence>
<name>A0A2K4ZR58_9FIRM</name>
<dbReference type="InterPro" id="IPR047951">
    <property type="entry name" value="Transpos_ISL3"/>
</dbReference>
<dbReference type="InterPro" id="IPR002560">
    <property type="entry name" value="Transposase_DDE"/>
</dbReference>